<keyword evidence="4 6" id="KW-0472">Membrane</keyword>
<feature type="transmembrane region" description="Helical" evidence="6">
    <location>
        <begin position="50"/>
        <end position="70"/>
    </location>
</feature>
<dbReference type="PANTHER" id="PTHR16950:SF16">
    <property type="entry name" value="ZINC TRANSPORTER ZIP13"/>
    <property type="match status" value="1"/>
</dbReference>
<evidence type="ECO:0000256" key="2">
    <source>
        <dbReference type="ARBA" id="ARBA00022692"/>
    </source>
</evidence>
<dbReference type="Proteomes" id="UP000310200">
    <property type="component" value="Unassembled WGS sequence"/>
</dbReference>
<evidence type="ECO:0000256" key="3">
    <source>
        <dbReference type="ARBA" id="ARBA00022989"/>
    </source>
</evidence>
<feature type="transmembrane region" description="Helical" evidence="6">
    <location>
        <begin position="380"/>
        <end position="400"/>
    </location>
</feature>
<proteinExistence type="inferred from homology"/>
<dbReference type="STRING" id="300112.A0A4S2KI95"/>
<feature type="transmembrane region" description="Helical" evidence="6">
    <location>
        <begin position="406"/>
        <end position="425"/>
    </location>
</feature>
<dbReference type="EMBL" id="QBLH01002732">
    <property type="protein sequence ID" value="TGZ47517.1"/>
    <property type="molecule type" value="Genomic_DNA"/>
</dbReference>
<keyword evidence="2 6" id="KW-0812">Transmembrane</keyword>
<dbReference type="Pfam" id="PF02535">
    <property type="entry name" value="Zip"/>
    <property type="match status" value="1"/>
</dbReference>
<comment type="similarity">
    <text evidence="5">Belongs to the ZIP transporter (TC 2.A.5) family. KE4/Catsup subfamily.</text>
</comment>
<reference evidence="7 8" key="1">
    <citation type="journal article" date="2019" name="Philos. Trans. R. Soc. Lond., B, Biol. Sci.">
        <title>Ant behaviour and brain gene expression of defending hosts depend on the ecological success of the intruding social parasite.</title>
        <authorList>
            <person name="Kaur R."/>
            <person name="Stoldt M."/>
            <person name="Jongepier E."/>
            <person name="Feldmeyer B."/>
            <person name="Menzel F."/>
            <person name="Bornberg-Bauer E."/>
            <person name="Foitzik S."/>
        </authorList>
    </citation>
    <scope>NUCLEOTIDE SEQUENCE [LARGE SCALE GENOMIC DNA]</scope>
    <source>
        <tissue evidence="7">Whole body</tissue>
    </source>
</reference>
<name>A0A4S2KI95_9HYME</name>
<feature type="transmembrane region" description="Helical" evidence="6">
    <location>
        <begin position="90"/>
        <end position="109"/>
    </location>
</feature>
<evidence type="ECO:0000256" key="5">
    <source>
        <dbReference type="ARBA" id="ARBA00038485"/>
    </source>
</evidence>
<dbReference type="InterPro" id="IPR003689">
    <property type="entry name" value="ZIP"/>
</dbReference>
<evidence type="ECO:0000313" key="7">
    <source>
        <dbReference type="EMBL" id="TGZ47517.1"/>
    </source>
</evidence>
<sequence length="456" mass="49848">MAAAASSYACTRNNCTDAGYVLPACDGILAGADEWLPWHEIVGYFTYNPWIFSLLGSTMVGLTGIFPLWLIPIQDGVDLKTGEIGGTLKILLSFAVGALLGDVFLHLLPEAFASEFQTRAKDNHASTPAGLWVLSAFLFFVIVEKLIAAVNEEAPIIAEQQTDETSIKDVNKEKEMDNNNCITMTCTEKNSFLKKCLKNTTKVQFLEKQSIKMEFAQVPKISIKDMRKNGFKDADIMKSALASECPNDECPLVDEARCCLKKLAKTNGFTSAISRVDSPIVRSPSNIVNRLTARTKKFTSNLFRKFFNPKSFPGYLNLLMNFLDNFTHGLSVGGSFLISFRVGVLSTFTILVHEIPHEVGDFAILLRSGFSRWDAAQAQLITATGGIVGALAAVSFTGGLEERTNWILPLTAGGFIHIGLVTILPDLLKETNTKESLKQLGALLLGVIIMAALIYV</sequence>
<dbReference type="PANTHER" id="PTHR16950">
    <property type="entry name" value="ZINC TRANSPORTER SLC39A7 HISTIDINE-RICH MEMBRANE PROTEIN KE4"/>
    <property type="match status" value="1"/>
</dbReference>
<feature type="transmembrane region" description="Helical" evidence="6">
    <location>
        <begin position="129"/>
        <end position="147"/>
    </location>
</feature>
<keyword evidence="3 6" id="KW-1133">Transmembrane helix</keyword>
<evidence type="ECO:0000256" key="1">
    <source>
        <dbReference type="ARBA" id="ARBA00004141"/>
    </source>
</evidence>
<keyword evidence="8" id="KW-1185">Reference proteome</keyword>
<evidence type="ECO:0008006" key="9">
    <source>
        <dbReference type="Google" id="ProtNLM"/>
    </source>
</evidence>
<evidence type="ECO:0000256" key="6">
    <source>
        <dbReference type="SAM" id="Phobius"/>
    </source>
</evidence>
<feature type="transmembrane region" description="Helical" evidence="6">
    <location>
        <begin position="437"/>
        <end position="455"/>
    </location>
</feature>
<dbReference type="GO" id="GO:0005385">
    <property type="term" value="F:zinc ion transmembrane transporter activity"/>
    <property type="evidence" value="ECO:0007669"/>
    <property type="project" value="TreeGrafter"/>
</dbReference>
<comment type="caution">
    <text evidence="7">The sequence shown here is derived from an EMBL/GenBank/DDBJ whole genome shotgun (WGS) entry which is preliminary data.</text>
</comment>
<organism evidence="7 8">
    <name type="scientific">Temnothorax longispinosus</name>
    <dbReference type="NCBI Taxonomy" id="300112"/>
    <lineage>
        <taxon>Eukaryota</taxon>
        <taxon>Metazoa</taxon>
        <taxon>Ecdysozoa</taxon>
        <taxon>Arthropoda</taxon>
        <taxon>Hexapoda</taxon>
        <taxon>Insecta</taxon>
        <taxon>Pterygota</taxon>
        <taxon>Neoptera</taxon>
        <taxon>Endopterygota</taxon>
        <taxon>Hymenoptera</taxon>
        <taxon>Apocrita</taxon>
        <taxon>Aculeata</taxon>
        <taxon>Formicoidea</taxon>
        <taxon>Formicidae</taxon>
        <taxon>Myrmicinae</taxon>
        <taxon>Temnothorax</taxon>
    </lineage>
</organism>
<dbReference type="GO" id="GO:0016020">
    <property type="term" value="C:membrane"/>
    <property type="evidence" value="ECO:0007669"/>
    <property type="project" value="UniProtKB-SubCell"/>
</dbReference>
<gene>
    <name evidence="7" type="ORF">DBV15_00212</name>
</gene>
<evidence type="ECO:0000256" key="4">
    <source>
        <dbReference type="ARBA" id="ARBA00023136"/>
    </source>
</evidence>
<dbReference type="AlphaFoldDB" id="A0A4S2KI95"/>
<accession>A0A4S2KI95</accession>
<dbReference type="GO" id="GO:0006882">
    <property type="term" value="P:intracellular zinc ion homeostasis"/>
    <property type="evidence" value="ECO:0007669"/>
    <property type="project" value="TreeGrafter"/>
</dbReference>
<protein>
    <recommendedName>
        <fullName evidence="9">Zinc transporter ZIP13-like protein</fullName>
    </recommendedName>
</protein>
<evidence type="ECO:0000313" key="8">
    <source>
        <dbReference type="Proteomes" id="UP000310200"/>
    </source>
</evidence>
<comment type="subcellular location">
    <subcellularLocation>
        <location evidence="1">Membrane</location>
        <topology evidence="1">Multi-pass membrane protein</topology>
    </subcellularLocation>
</comment>